<keyword evidence="1" id="KW-0812">Transmembrane</keyword>
<keyword evidence="1" id="KW-1133">Transmembrane helix</keyword>
<feature type="transmembrane region" description="Helical" evidence="1">
    <location>
        <begin position="38"/>
        <end position="62"/>
    </location>
</feature>
<feature type="transmembrane region" description="Helical" evidence="1">
    <location>
        <begin position="9"/>
        <end position="26"/>
    </location>
</feature>
<sequence>MFKKLSRNILFALVVAVILIIIYREYNIKEGFSGGIPGWAIALIVISVAWTIVVVAAGVATYPSSSNKKYNTAKNLN</sequence>
<evidence type="ECO:0000313" key="2">
    <source>
        <dbReference type="EMBL" id="QHT14313.1"/>
    </source>
</evidence>
<name>A0A6C0DD14_9ZZZZ</name>
<organism evidence="2">
    <name type="scientific">viral metagenome</name>
    <dbReference type="NCBI Taxonomy" id="1070528"/>
    <lineage>
        <taxon>unclassified sequences</taxon>
        <taxon>metagenomes</taxon>
        <taxon>organismal metagenomes</taxon>
    </lineage>
</organism>
<reference evidence="2" key="1">
    <citation type="journal article" date="2020" name="Nature">
        <title>Giant virus diversity and host interactions through global metagenomics.</title>
        <authorList>
            <person name="Schulz F."/>
            <person name="Roux S."/>
            <person name="Paez-Espino D."/>
            <person name="Jungbluth S."/>
            <person name="Walsh D.A."/>
            <person name="Denef V.J."/>
            <person name="McMahon K.D."/>
            <person name="Konstantinidis K.T."/>
            <person name="Eloe-Fadrosh E.A."/>
            <person name="Kyrpides N.C."/>
            <person name="Woyke T."/>
        </authorList>
    </citation>
    <scope>NUCLEOTIDE SEQUENCE</scope>
    <source>
        <strain evidence="2">GVMAG-M-3300023174-137</strain>
    </source>
</reference>
<proteinExistence type="predicted"/>
<dbReference type="AlphaFoldDB" id="A0A6C0DD14"/>
<accession>A0A6C0DD14</accession>
<evidence type="ECO:0000256" key="1">
    <source>
        <dbReference type="SAM" id="Phobius"/>
    </source>
</evidence>
<dbReference type="EMBL" id="MN739581">
    <property type="protein sequence ID" value="QHT14313.1"/>
    <property type="molecule type" value="Genomic_DNA"/>
</dbReference>
<keyword evidence="1" id="KW-0472">Membrane</keyword>
<protein>
    <submittedName>
        <fullName evidence="2">Uncharacterized protein</fullName>
    </submittedName>
</protein>